<dbReference type="HAMAP" id="MF_00801">
    <property type="entry name" value="Endonuclease_5"/>
    <property type="match status" value="1"/>
</dbReference>
<dbReference type="GO" id="GO:0006281">
    <property type="term" value="P:DNA repair"/>
    <property type="evidence" value="ECO:0007669"/>
    <property type="project" value="InterPro"/>
</dbReference>
<evidence type="ECO:0000256" key="2">
    <source>
        <dbReference type="ARBA" id="ARBA00022490"/>
    </source>
</evidence>
<evidence type="ECO:0000256" key="1">
    <source>
        <dbReference type="ARBA" id="ARBA00004496"/>
    </source>
</evidence>
<keyword evidence="3" id="KW-0540">Nuclease</keyword>
<dbReference type="STRING" id="1432141.A0A015K803"/>
<protein>
    <recommendedName>
        <fullName evidence="8">Endonuclease V</fullName>
    </recommendedName>
</protein>
<keyword evidence="4" id="KW-0255">Endonuclease</keyword>
<dbReference type="CDD" id="cd06559">
    <property type="entry name" value="Endonuclease_V"/>
    <property type="match status" value="1"/>
</dbReference>
<evidence type="ECO:0008006" key="8">
    <source>
        <dbReference type="Google" id="ProtNLM"/>
    </source>
</evidence>
<organism evidence="6 7">
    <name type="scientific">Rhizophagus irregularis (strain DAOM 197198w)</name>
    <name type="common">Glomus intraradices</name>
    <dbReference type="NCBI Taxonomy" id="1432141"/>
    <lineage>
        <taxon>Eukaryota</taxon>
        <taxon>Fungi</taxon>
        <taxon>Fungi incertae sedis</taxon>
        <taxon>Mucoromycota</taxon>
        <taxon>Glomeromycotina</taxon>
        <taxon>Glomeromycetes</taxon>
        <taxon>Glomerales</taxon>
        <taxon>Glomeraceae</taxon>
        <taxon>Rhizophagus</taxon>
    </lineage>
</organism>
<proteinExistence type="inferred from homology"/>
<accession>A0A015K803</accession>
<evidence type="ECO:0000256" key="4">
    <source>
        <dbReference type="ARBA" id="ARBA00022759"/>
    </source>
</evidence>
<dbReference type="AlphaFoldDB" id="A0A015K803"/>
<evidence type="ECO:0000313" key="6">
    <source>
        <dbReference type="EMBL" id="EXX75635.1"/>
    </source>
</evidence>
<evidence type="ECO:0000256" key="5">
    <source>
        <dbReference type="ARBA" id="ARBA00022801"/>
    </source>
</evidence>
<dbReference type="PANTHER" id="PTHR28511:SF1">
    <property type="entry name" value="ENDONUCLEASE V"/>
    <property type="match status" value="1"/>
</dbReference>
<dbReference type="GO" id="GO:0003727">
    <property type="term" value="F:single-stranded RNA binding"/>
    <property type="evidence" value="ECO:0007669"/>
    <property type="project" value="TreeGrafter"/>
</dbReference>
<comment type="subcellular location">
    <subcellularLocation>
        <location evidence="1">Cytoplasm</location>
    </subcellularLocation>
</comment>
<dbReference type="Gene3D" id="3.30.2170.10">
    <property type="entry name" value="archaeoglobus fulgidus dsm 4304 superfamily"/>
    <property type="match status" value="1"/>
</dbReference>
<evidence type="ECO:0000256" key="3">
    <source>
        <dbReference type="ARBA" id="ARBA00022722"/>
    </source>
</evidence>
<comment type="caution">
    <text evidence="6">The sequence shown here is derived from an EMBL/GenBank/DDBJ whole genome shotgun (WGS) entry which is preliminary data.</text>
</comment>
<dbReference type="HOGENOM" id="CLU_047631_0_2_1"/>
<evidence type="ECO:0000313" key="7">
    <source>
        <dbReference type="Proteomes" id="UP000022910"/>
    </source>
</evidence>
<dbReference type="EMBL" id="JEMT01012386">
    <property type="protein sequence ID" value="EXX75635.1"/>
    <property type="molecule type" value="Genomic_DNA"/>
</dbReference>
<sequence length="291" mass="32962">MTNSNYYSVPSISQMEEWARVQTELKSKLIETDDLKFTKTIKEENGEQIVEFDELSYIGGVDLSFENNEENAIASLIVLKYPSLEVIYENFSSVKLSLPYIAGFLAFREVTPLLDLLRNLKKTNPDIFPQVIIVDGNGTLHPRRFGLASHLGVLANVPTIGVGKNFLQIDDGENLTMAHVKMAVKEKLKKGGDTYLLQGQSGVIWGAVCIKKRAQIYLRLINFIFYFLKAVRSLDNTTNPIFVSVGHRISLDTSIQIVLKCCRYRIPEPTRQADIRSREFIRNHTSDQSVQ</sequence>
<dbReference type="Proteomes" id="UP000022910">
    <property type="component" value="Unassembled WGS sequence"/>
</dbReference>
<keyword evidence="5" id="KW-0378">Hydrolase</keyword>
<name>A0A015K803_RHIIW</name>
<dbReference type="PANTHER" id="PTHR28511">
    <property type="entry name" value="ENDONUCLEASE V"/>
    <property type="match status" value="1"/>
</dbReference>
<dbReference type="GO" id="GO:0005730">
    <property type="term" value="C:nucleolus"/>
    <property type="evidence" value="ECO:0007669"/>
    <property type="project" value="TreeGrafter"/>
</dbReference>
<dbReference type="InterPro" id="IPR007581">
    <property type="entry name" value="Endonuclease-V"/>
</dbReference>
<reference evidence="6 7" key="1">
    <citation type="submission" date="2014-02" db="EMBL/GenBank/DDBJ databases">
        <title>Single nucleus genome sequencing reveals high similarity among nuclei of an endomycorrhizal fungus.</title>
        <authorList>
            <person name="Lin K."/>
            <person name="Geurts R."/>
            <person name="Zhang Z."/>
            <person name="Limpens E."/>
            <person name="Saunders D.G."/>
            <person name="Mu D."/>
            <person name="Pang E."/>
            <person name="Cao H."/>
            <person name="Cha H."/>
            <person name="Lin T."/>
            <person name="Zhou Q."/>
            <person name="Shang Y."/>
            <person name="Li Y."/>
            <person name="Ivanov S."/>
            <person name="Sharma T."/>
            <person name="Velzen R.V."/>
            <person name="Ruijter N.D."/>
            <person name="Aanen D.K."/>
            <person name="Win J."/>
            <person name="Kamoun S."/>
            <person name="Bisseling T."/>
            <person name="Huang S."/>
        </authorList>
    </citation>
    <scope>NUCLEOTIDE SEQUENCE [LARGE SCALE GENOMIC DNA]</scope>
    <source>
        <strain evidence="7">DAOM197198w</strain>
    </source>
</reference>
<keyword evidence="2" id="KW-0963">Cytoplasm</keyword>
<keyword evidence="7" id="KW-1185">Reference proteome</keyword>
<dbReference type="OrthoDB" id="20018at2759"/>
<gene>
    <name evidence="6" type="ORF">RirG_040000</name>
</gene>
<dbReference type="GO" id="GO:0016891">
    <property type="term" value="F:RNA endonuclease activity producing 5'-phosphomonoesters, hydrolytic mechanism"/>
    <property type="evidence" value="ECO:0007669"/>
    <property type="project" value="TreeGrafter"/>
</dbReference>
<dbReference type="GO" id="GO:0005737">
    <property type="term" value="C:cytoplasm"/>
    <property type="evidence" value="ECO:0007669"/>
    <property type="project" value="UniProtKB-SubCell"/>
</dbReference>
<dbReference type="Pfam" id="PF04493">
    <property type="entry name" value="Endonuclease_5"/>
    <property type="match status" value="1"/>
</dbReference>